<feature type="transmembrane region" description="Helical" evidence="1">
    <location>
        <begin position="20"/>
        <end position="37"/>
    </location>
</feature>
<evidence type="ECO:0000256" key="1">
    <source>
        <dbReference type="SAM" id="Phobius"/>
    </source>
</evidence>
<dbReference type="EMBL" id="CADCSU010000083">
    <property type="protein sequence ID" value="CAA9198204.1"/>
    <property type="molecule type" value="Genomic_DNA"/>
</dbReference>
<dbReference type="AlphaFoldDB" id="A0A6J4GIW1"/>
<evidence type="ECO:0000313" key="2">
    <source>
        <dbReference type="EMBL" id="CAA9198204.1"/>
    </source>
</evidence>
<accession>A0A6J4GIW1</accession>
<organism evidence="2 3">
    <name type="scientific">Flavobacterium bizetiae</name>
    <dbReference type="NCBI Taxonomy" id="2704140"/>
    <lineage>
        <taxon>Bacteria</taxon>
        <taxon>Pseudomonadati</taxon>
        <taxon>Bacteroidota</taxon>
        <taxon>Flavobacteriia</taxon>
        <taxon>Flavobacteriales</taxon>
        <taxon>Flavobacteriaceae</taxon>
        <taxon>Flavobacterium</taxon>
    </lineage>
</organism>
<keyword evidence="3" id="KW-1185">Reference proteome</keyword>
<keyword evidence="1" id="KW-0812">Transmembrane</keyword>
<keyword evidence="1" id="KW-0472">Membrane</keyword>
<evidence type="ECO:0000313" key="3">
    <source>
        <dbReference type="Proteomes" id="UP000479938"/>
    </source>
</evidence>
<protein>
    <submittedName>
        <fullName evidence="2">Uncharacterized protein</fullName>
    </submittedName>
</protein>
<gene>
    <name evidence="2" type="ORF">FLA105534_02023</name>
</gene>
<proteinExistence type="predicted"/>
<reference evidence="2 3" key="1">
    <citation type="submission" date="2020-02" db="EMBL/GenBank/DDBJ databases">
        <authorList>
            <person name="Criscuolo A."/>
        </authorList>
    </citation>
    <scope>NUCLEOTIDE SEQUENCE [LARGE SCALE GENOMIC DNA]</scope>
    <source>
        <strain evidence="2">CIP105534</strain>
    </source>
</reference>
<sequence>MSLNINFISMKNQMSIKITSLVFILIIGFFTLGFIAIEKDSDKDLVKTSTWFIAGPALENQEMINRIREEKGIIKVTAKDNPKGELELNVLITNSDSNDGPPTNLSKDSKFVLITYKSSHLIKLQAREGNIEGTGCVHGGSHPRVDLAPSPKKFTTVKIPWSDFKQDGLPDGKLLDIHNLCKFNFVNYNPVSGAFLEIKSVIID</sequence>
<keyword evidence="1" id="KW-1133">Transmembrane helix</keyword>
<dbReference type="Proteomes" id="UP000479938">
    <property type="component" value="Unassembled WGS sequence"/>
</dbReference>
<name>A0A6J4GIW1_9FLAO</name>